<name>A0A921ISZ0_9ACTN</name>
<dbReference type="GO" id="GO:0006163">
    <property type="term" value="P:purine nucleotide metabolic process"/>
    <property type="evidence" value="ECO:0007669"/>
    <property type="project" value="UniProtKB-ARBA"/>
</dbReference>
<comment type="caution">
    <text evidence="2">The sequence shown here is derived from an EMBL/GenBank/DDBJ whole genome shotgun (WGS) entry which is preliminary data.</text>
</comment>
<dbReference type="InterPro" id="IPR022310">
    <property type="entry name" value="NAD/GMP_synthase"/>
</dbReference>
<dbReference type="EMBL" id="DYUZ01000020">
    <property type="protein sequence ID" value="HJG37197.1"/>
    <property type="molecule type" value="Genomic_DNA"/>
</dbReference>
<dbReference type="InterPro" id="IPR014729">
    <property type="entry name" value="Rossmann-like_a/b/a_fold"/>
</dbReference>
<dbReference type="Gene3D" id="3.60.110.10">
    <property type="entry name" value="Carbon-nitrogen hydrolase"/>
    <property type="match status" value="1"/>
</dbReference>
<dbReference type="Gene3D" id="3.40.50.620">
    <property type="entry name" value="HUPs"/>
    <property type="match status" value="1"/>
</dbReference>
<organism evidence="2 3">
    <name type="scientific">Enorma phocaeensis</name>
    <dbReference type="NCBI Taxonomy" id="1871019"/>
    <lineage>
        <taxon>Bacteria</taxon>
        <taxon>Bacillati</taxon>
        <taxon>Actinomycetota</taxon>
        <taxon>Coriobacteriia</taxon>
        <taxon>Coriobacteriales</taxon>
        <taxon>Coriobacteriaceae</taxon>
        <taxon>Enorma</taxon>
    </lineage>
</organism>
<dbReference type="SUPFAM" id="SSF56317">
    <property type="entry name" value="Carbon-nitrogen hydrolase"/>
    <property type="match status" value="1"/>
</dbReference>
<dbReference type="Pfam" id="PF02540">
    <property type="entry name" value="NAD_synthase"/>
    <property type="match status" value="1"/>
</dbReference>
<feature type="domain" description="NAD/GMP synthase" evidence="1">
    <location>
        <begin position="259"/>
        <end position="438"/>
    </location>
</feature>
<accession>A0A921ISZ0</accession>
<sequence length="661" mass="70998">MKIALAQIDMRLGDIEGICSRIESQALLAREQDARLLCVPAPLFGGTAPGMLAESAGYVHDLLAALSKLAGHCGRLGITALVPAVVSHEDAPILELFMLKKGRVVPVRTLAALRRERASEELWRPVVFDVDGVRLAVTFDAQRDLEELPQGVDVLVYFQMAPFNLADEATAAVAAVADGHYREQVARRGLWFACMAPVGGFDDAVFTGGSFVMDDSGRVVAAAPCFEEALLVQEISRGVTVPCLEGHELPHYERNEWLWEALRLGLADAVDALGSSRIALVLAGDLPSSLAAALAVDALGPRNVIGLFIARQRIVTPSQEAAEAVRAQRVRDLASHLGIRLVERIEPDATLVLDRDAAAQLGNSSAFDRLFLADLAREEGAVPVSAITKTHVALAPTMIEGALSGEVAPFGDVYLTALEFLARSRNRAGEVVPRELVSLKAVAMSMSEIVAHAVWSERTEPSYAGKMAELLAGLEPSQIDGVLEAHVDRGLSLDEIPLATSEPEACALLLMLVRRGEPARRALPMAFAVSACSFEVRAWPRGLAWSDLGRKGAEQLTLAAVAQAEIERAESRGAEMNARMRSELMSLISGLLGISPEQLEELGTEEGQRRLGEGIARFESHMQEVFGQMAEDGGYDASDDQTGQIPPHASGMRGFPFFSIN</sequence>
<proteinExistence type="predicted"/>
<evidence type="ECO:0000259" key="1">
    <source>
        <dbReference type="Pfam" id="PF02540"/>
    </source>
</evidence>
<gene>
    <name evidence="2" type="ORF">K8V70_04970</name>
</gene>
<dbReference type="AlphaFoldDB" id="A0A921ISZ0"/>
<dbReference type="SUPFAM" id="SSF52402">
    <property type="entry name" value="Adenine nucleotide alpha hydrolases-like"/>
    <property type="match status" value="1"/>
</dbReference>
<evidence type="ECO:0000313" key="3">
    <source>
        <dbReference type="Proteomes" id="UP000753256"/>
    </source>
</evidence>
<reference evidence="2" key="2">
    <citation type="submission" date="2021-09" db="EMBL/GenBank/DDBJ databases">
        <authorList>
            <person name="Gilroy R."/>
        </authorList>
    </citation>
    <scope>NUCLEOTIDE SEQUENCE</scope>
    <source>
        <strain evidence="2">ChiHjej13B12-9602</strain>
    </source>
</reference>
<reference evidence="2" key="1">
    <citation type="journal article" date="2021" name="PeerJ">
        <title>Extensive microbial diversity within the chicken gut microbiome revealed by metagenomics and culture.</title>
        <authorList>
            <person name="Gilroy R."/>
            <person name="Ravi A."/>
            <person name="Getino M."/>
            <person name="Pursley I."/>
            <person name="Horton D.L."/>
            <person name="Alikhan N.F."/>
            <person name="Baker D."/>
            <person name="Gharbi K."/>
            <person name="Hall N."/>
            <person name="Watson M."/>
            <person name="Adriaenssens E.M."/>
            <person name="Foster-Nyarko E."/>
            <person name="Jarju S."/>
            <person name="Secka A."/>
            <person name="Antonio M."/>
            <person name="Oren A."/>
            <person name="Chaudhuri R.R."/>
            <person name="La Ragione R."/>
            <person name="Hildebrand F."/>
            <person name="Pallen M.J."/>
        </authorList>
    </citation>
    <scope>NUCLEOTIDE SEQUENCE</scope>
    <source>
        <strain evidence="2">ChiHjej13B12-9602</strain>
    </source>
</reference>
<dbReference type="Proteomes" id="UP000753256">
    <property type="component" value="Unassembled WGS sequence"/>
</dbReference>
<protein>
    <recommendedName>
        <fullName evidence="1">NAD/GMP synthase domain-containing protein</fullName>
    </recommendedName>
</protein>
<dbReference type="RefSeq" id="WP_273189813.1">
    <property type="nucleotide sequence ID" value="NZ_DYUZ01000020.1"/>
</dbReference>
<dbReference type="InterPro" id="IPR036526">
    <property type="entry name" value="C-N_Hydrolase_sf"/>
</dbReference>
<evidence type="ECO:0000313" key="2">
    <source>
        <dbReference type="EMBL" id="HJG37197.1"/>
    </source>
</evidence>